<accession>A0A0G2Y604</accession>
<organism evidence="1 2">
    <name type="scientific">Acanthamoeba polyphaga mimivirus</name>
    <name type="common">APMV</name>
    <dbReference type="NCBI Taxonomy" id="212035"/>
    <lineage>
        <taxon>Viruses</taxon>
        <taxon>Varidnaviria</taxon>
        <taxon>Bamfordvirae</taxon>
        <taxon>Nucleocytoviricota</taxon>
        <taxon>Megaviricetes</taxon>
        <taxon>Imitervirales</taxon>
        <taxon>Mimiviridae</taxon>
        <taxon>Megamimivirinae</taxon>
        <taxon>Mimivirus</taxon>
        <taxon>Mimivirus bradfordmassiliense</taxon>
    </lineage>
</organism>
<reference evidence="1 2" key="1">
    <citation type="submission" date="2014-10" db="EMBL/GenBank/DDBJ databases">
        <title>Pan-genome analysis of Brazilian lineage A amoebal mimiviruses.</title>
        <authorList>
            <person name="Assis F.L."/>
            <person name="Abrahao J.S."/>
            <person name="Kroon E.G."/>
            <person name="Dornas F.P."/>
            <person name="Andrade K.R."/>
            <person name="Borato P.V.M."/>
            <person name="Pilotto M.R."/>
            <person name="Benamar S."/>
            <person name="LaScola B."/>
            <person name="Colson P."/>
        </authorList>
    </citation>
    <scope>NUCLEOTIDE SEQUENCE [LARGE SCALE GENOMIC DNA]</scope>
    <source>
        <strain evidence="1 2">Oyster</strain>
    </source>
</reference>
<organismHost>
    <name type="scientific">Acanthamoeba polyphaga</name>
    <name type="common">Amoeba</name>
    <dbReference type="NCBI Taxonomy" id="5757"/>
</organismHost>
<sequence length="342" mass="40084">MKNDYQIVTYNKTNYYVFRYVKTQESEKLFVIDEDDFDIIMSTGLSFYGIHSYIGHNITINDEQYTAYLHDYIVRDGDISSLVHHINHNTHDNRKVNLISVPKDEFELYQPKYHRTIELPKKCGINENQIPKFVHYVSKTKKHSDKFVFKMNIIGKDKPLIYQSSESKDISTFDKYVQIVEIILKLNNQYPEYFINKGIIENYSDNSLQLMKEYNEIISLTSYDCVKKNIMDIPKKFKLESLMSKASIKVQQYLETVDLTKKTGKNIKSNLPKGCGVTLDMIPKHCYYRPVNEKTGDSFRIDRKHPLIVNGKELSTTSKKKVSTKDKFDESIKLLETLDNKN</sequence>
<protein>
    <submittedName>
        <fullName evidence="1">Uncharacterized protein</fullName>
    </submittedName>
</protein>
<evidence type="ECO:0000313" key="1">
    <source>
        <dbReference type="EMBL" id="AKI79192.1"/>
    </source>
</evidence>
<proteinExistence type="predicted"/>
<dbReference type="Proteomes" id="UP000241474">
    <property type="component" value="Segment"/>
</dbReference>
<dbReference type="EMBL" id="KM982401">
    <property type="protein sequence ID" value="AKI79192.1"/>
    <property type="molecule type" value="Genomic_DNA"/>
</dbReference>
<evidence type="ECO:0000313" key="2">
    <source>
        <dbReference type="Proteomes" id="UP000241474"/>
    </source>
</evidence>
<name>A0A0G2Y604_MIMIV</name>